<organism evidence="2 3">
    <name type="scientific">Pseudopithomyces chartarum</name>
    <dbReference type="NCBI Taxonomy" id="1892770"/>
    <lineage>
        <taxon>Eukaryota</taxon>
        <taxon>Fungi</taxon>
        <taxon>Dikarya</taxon>
        <taxon>Ascomycota</taxon>
        <taxon>Pezizomycotina</taxon>
        <taxon>Dothideomycetes</taxon>
        <taxon>Pleosporomycetidae</taxon>
        <taxon>Pleosporales</taxon>
        <taxon>Massarineae</taxon>
        <taxon>Didymosphaeriaceae</taxon>
        <taxon>Pseudopithomyces</taxon>
    </lineage>
</organism>
<comment type="caution">
    <text evidence="2">The sequence shown here is derived from an EMBL/GenBank/DDBJ whole genome shotgun (WGS) entry which is preliminary data.</text>
</comment>
<feature type="domain" description="ThuA-like" evidence="1">
    <location>
        <begin position="7"/>
        <end position="220"/>
    </location>
</feature>
<accession>A0AAN6RDP6</accession>
<evidence type="ECO:0000313" key="2">
    <source>
        <dbReference type="EMBL" id="KAK3203344.1"/>
    </source>
</evidence>
<dbReference type="Proteomes" id="UP001280581">
    <property type="component" value="Unassembled WGS sequence"/>
</dbReference>
<dbReference type="InterPro" id="IPR029010">
    <property type="entry name" value="ThuA-like"/>
</dbReference>
<evidence type="ECO:0000313" key="3">
    <source>
        <dbReference type="Proteomes" id="UP001280581"/>
    </source>
</evidence>
<dbReference type="AlphaFoldDB" id="A0AAN6RDP6"/>
<keyword evidence="3" id="KW-1185">Reference proteome</keyword>
<dbReference type="PANTHER" id="PTHR40469">
    <property type="entry name" value="SECRETED GLYCOSYL HYDROLASE"/>
    <property type="match status" value="1"/>
</dbReference>
<dbReference type="EMBL" id="WVTA01000011">
    <property type="protein sequence ID" value="KAK3203344.1"/>
    <property type="molecule type" value="Genomic_DNA"/>
</dbReference>
<dbReference type="SUPFAM" id="SSF52317">
    <property type="entry name" value="Class I glutamine amidotransferase-like"/>
    <property type="match status" value="1"/>
</dbReference>
<dbReference type="Pfam" id="PF06283">
    <property type="entry name" value="ThuA"/>
    <property type="match status" value="1"/>
</dbReference>
<dbReference type="Gene3D" id="3.40.50.880">
    <property type="match status" value="1"/>
</dbReference>
<dbReference type="PANTHER" id="PTHR40469:SF2">
    <property type="entry name" value="GALACTOSE-BINDING DOMAIN-LIKE SUPERFAMILY PROTEIN"/>
    <property type="match status" value="1"/>
</dbReference>
<protein>
    <recommendedName>
        <fullName evidence="1">ThuA-like domain-containing protein</fullName>
    </recommendedName>
</protein>
<proteinExistence type="predicted"/>
<gene>
    <name evidence="2" type="ORF">GRF29_112g922545</name>
</gene>
<sequence>MVFFPKKALIFSKTAGYRHDSISAGVATIATALTGLFDVTASEDAEAFFADRILSQFQIVILLQTSGDFLTSSQLNALKEYVMAGGGIYAIHGAAAGMLSSEWYGKLIGAHFDMHPNPEAGSLLVSDPTHPITFGEDPPAGWMDEWYNFKSHPAKNQNLRILLRGDTKSFKGGKHGEDHPLAWCQEFEGGKCAYIALGHFESAYNDRWFMGIVTRGIMWAAKEETGEN</sequence>
<reference evidence="2 3" key="1">
    <citation type="submission" date="2021-02" db="EMBL/GenBank/DDBJ databases">
        <title>Genome assembly of Pseudopithomyces chartarum.</title>
        <authorList>
            <person name="Jauregui R."/>
            <person name="Singh J."/>
            <person name="Voisey C."/>
        </authorList>
    </citation>
    <scope>NUCLEOTIDE SEQUENCE [LARGE SCALE GENOMIC DNA]</scope>
    <source>
        <strain evidence="2 3">AGR01</strain>
    </source>
</reference>
<name>A0AAN6RDP6_9PLEO</name>
<dbReference type="InterPro" id="IPR029062">
    <property type="entry name" value="Class_I_gatase-like"/>
</dbReference>
<evidence type="ECO:0000259" key="1">
    <source>
        <dbReference type="Pfam" id="PF06283"/>
    </source>
</evidence>